<keyword evidence="1" id="KW-0808">Transferase</keyword>
<dbReference type="GO" id="GO:0003841">
    <property type="term" value="F:1-acylglycerol-3-phosphate O-acyltransferase activity"/>
    <property type="evidence" value="ECO:0007669"/>
    <property type="project" value="TreeGrafter"/>
</dbReference>
<dbReference type="SMART" id="SM00563">
    <property type="entry name" value="PlsC"/>
    <property type="match status" value="1"/>
</dbReference>
<dbReference type="SUPFAM" id="SSF69593">
    <property type="entry name" value="Glycerol-3-phosphate (1)-acyltransferase"/>
    <property type="match status" value="1"/>
</dbReference>
<feature type="domain" description="Phospholipid/glycerol acyltransferase" evidence="3">
    <location>
        <begin position="43"/>
        <end position="157"/>
    </location>
</feature>
<organism evidence="4">
    <name type="scientific">freshwater metagenome</name>
    <dbReference type="NCBI Taxonomy" id="449393"/>
    <lineage>
        <taxon>unclassified sequences</taxon>
        <taxon>metagenomes</taxon>
        <taxon>ecological metagenomes</taxon>
    </lineage>
</organism>
<dbReference type="Pfam" id="PF01553">
    <property type="entry name" value="Acyltransferase"/>
    <property type="match status" value="1"/>
</dbReference>
<evidence type="ECO:0000313" key="4">
    <source>
        <dbReference type="EMBL" id="CAB4891828.1"/>
    </source>
</evidence>
<dbReference type="PANTHER" id="PTHR10434:SF11">
    <property type="entry name" value="1-ACYL-SN-GLYCEROL-3-PHOSPHATE ACYLTRANSFERASE"/>
    <property type="match status" value="1"/>
</dbReference>
<reference evidence="4" key="1">
    <citation type="submission" date="2020-05" db="EMBL/GenBank/DDBJ databases">
        <authorList>
            <person name="Chiriac C."/>
            <person name="Salcher M."/>
            <person name="Ghai R."/>
            <person name="Kavagutti S V."/>
        </authorList>
    </citation>
    <scope>NUCLEOTIDE SEQUENCE</scope>
</reference>
<evidence type="ECO:0000256" key="1">
    <source>
        <dbReference type="ARBA" id="ARBA00022679"/>
    </source>
</evidence>
<dbReference type="GO" id="GO:0005886">
    <property type="term" value="C:plasma membrane"/>
    <property type="evidence" value="ECO:0007669"/>
    <property type="project" value="TreeGrafter"/>
</dbReference>
<name>A0A6J7FDG4_9ZZZZ</name>
<evidence type="ECO:0000259" key="3">
    <source>
        <dbReference type="SMART" id="SM00563"/>
    </source>
</evidence>
<dbReference type="EMBL" id="CAFBLP010000114">
    <property type="protein sequence ID" value="CAB4891828.1"/>
    <property type="molecule type" value="Genomic_DNA"/>
</dbReference>
<dbReference type="AlphaFoldDB" id="A0A6J7FDG4"/>
<gene>
    <name evidence="4" type="ORF">UFOPK3376_02902</name>
</gene>
<protein>
    <submittedName>
        <fullName evidence="4">Unannotated protein</fullName>
    </submittedName>
</protein>
<dbReference type="InterPro" id="IPR002123">
    <property type="entry name" value="Plipid/glycerol_acylTrfase"/>
</dbReference>
<dbReference type="GO" id="GO:0006654">
    <property type="term" value="P:phosphatidic acid biosynthetic process"/>
    <property type="evidence" value="ECO:0007669"/>
    <property type="project" value="TreeGrafter"/>
</dbReference>
<evidence type="ECO:0000256" key="2">
    <source>
        <dbReference type="ARBA" id="ARBA00023315"/>
    </source>
</evidence>
<sequence length="256" mass="28386">MSKTDAGAGKLQERTRAIVLPIAKRLWQFNLEGFEHLPADGPAILCPNHISFLDSGFLMLHVGRNISFVGKAEYMDSWKTKFLFPALGMIPIDRSGGDKSSSALDAAEAVLRRGELFGIFPEGTRSRDGFLYKGHTGAVRLALKVGCPIFPVGIIGTDQIQPPDAKLPKVRKACTIKIGRPIKTDRYRNRADDHMVLRQITDELMFEIRELTGQEYRNTYATKKAESLPAEKAMVAHVHETEDHSQEPSLSLAGVE</sequence>
<dbReference type="PANTHER" id="PTHR10434">
    <property type="entry name" value="1-ACYL-SN-GLYCEROL-3-PHOSPHATE ACYLTRANSFERASE"/>
    <property type="match status" value="1"/>
</dbReference>
<keyword evidence="2" id="KW-0012">Acyltransferase</keyword>
<accession>A0A6J7FDG4</accession>
<proteinExistence type="predicted"/>
<dbReference type="CDD" id="cd07989">
    <property type="entry name" value="LPLAT_AGPAT-like"/>
    <property type="match status" value="1"/>
</dbReference>